<gene>
    <name evidence="1" type="ORF">I7X13_06850</name>
</gene>
<evidence type="ECO:0000313" key="1">
    <source>
        <dbReference type="EMBL" id="MBH8557758.1"/>
    </source>
</evidence>
<dbReference type="InterPro" id="IPR036380">
    <property type="entry name" value="Isochorismatase-like_sf"/>
</dbReference>
<comment type="caution">
    <text evidence="1">The sequence shown here is derived from an EMBL/GenBank/DDBJ whole genome shotgun (WGS) entry which is preliminary data.</text>
</comment>
<name>A0ABS0Q519_9BACT</name>
<dbReference type="EMBL" id="JAEDAE010000002">
    <property type="protein sequence ID" value="MBH8557758.1"/>
    <property type="molecule type" value="Genomic_DNA"/>
</dbReference>
<reference evidence="1 2" key="1">
    <citation type="submission" date="2020-12" db="EMBL/GenBank/DDBJ databases">
        <title>Hymenobacter sp.</title>
        <authorList>
            <person name="Kim M.K."/>
        </authorList>
    </citation>
    <scope>NUCLEOTIDE SEQUENCE [LARGE SCALE GENOMIC DNA]</scope>
    <source>
        <strain evidence="1 2">BT442</strain>
    </source>
</reference>
<proteinExistence type="predicted"/>
<protein>
    <submittedName>
        <fullName evidence="1">Isochorismatase family protein</fullName>
    </submittedName>
</protein>
<dbReference type="Proteomes" id="UP000625631">
    <property type="component" value="Unassembled WGS sequence"/>
</dbReference>
<sequence>MVTWRAFYHAALDEELTKHNITGIVLAGVSTSIGVSPPRIY</sequence>
<accession>A0ABS0Q519</accession>
<evidence type="ECO:0000313" key="2">
    <source>
        <dbReference type="Proteomes" id="UP000625631"/>
    </source>
</evidence>
<organism evidence="1 2">
    <name type="scientific">Hymenobacter negativus</name>
    <dbReference type="NCBI Taxonomy" id="2795026"/>
    <lineage>
        <taxon>Bacteria</taxon>
        <taxon>Pseudomonadati</taxon>
        <taxon>Bacteroidota</taxon>
        <taxon>Cytophagia</taxon>
        <taxon>Cytophagales</taxon>
        <taxon>Hymenobacteraceae</taxon>
        <taxon>Hymenobacter</taxon>
    </lineage>
</organism>
<dbReference type="SUPFAM" id="SSF52499">
    <property type="entry name" value="Isochorismatase-like hydrolases"/>
    <property type="match status" value="1"/>
</dbReference>
<keyword evidence="2" id="KW-1185">Reference proteome</keyword>